<dbReference type="Proteomes" id="UP000239047">
    <property type="component" value="Unassembled WGS sequence"/>
</dbReference>
<keyword evidence="1" id="KW-0812">Transmembrane</keyword>
<accession>A0A2S5G8Z9</accession>
<evidence type="ECO:0000256" key="1">
    <source>
        <dbReference type="SAM" id="Phobius"/>
    </source>
</evidence>
<dbReference type="EMBL" id="PREZ01000006">
    <property type="protein sequence ID" value="PPA69458.1"/>
    <property type="molecule type" value="Genomic_DNA"/>
</dbReference>
<feature type="transmembrane region" description="Helical" evidence="1">
    <location>
        <begin position="7"/>
        <end position="28"/>
    </location>
</feature>
<organism evidence="2 3">
    <name type="scientific">Jeotgalibacillus proteolyticus</name>
    <dbReference type="NCBI Taxonomy" id="2082395"/>
    <lineage>
        <taxon>Bacteria</taxon>
        <taxon>Bacillati</taxon>
        <taxon>Bacillota</taxon>
        <taxon>Bacilli</taxon>
        <taxon>Bacillales</taxon>
        <taxon>Caryophanaceae</taxon>
        <taxon>Jeotgalibacillus</taxon>
    </lineage>
</organism>
<reference evidence="2 3" key="1">
    <citation type="submission" date="2018-02" db="EMBL/GenBank/DDBJ databases">
        <title>Jeotgalibacillus proteolyticum sp. nov. a protease producing bacterium isolated from ocean sediments of Laizhou Bay.</title>
        <authorList>
            <person name="Li Y."/>
        </authorList>
    </citation>
    <scope>NUCLEOTIDE SEQUENCE [LARGE SCALE GENOMIC DNA]</scope>
    <source>
        <strain evidence="2 3">22-7</strain>
    </source>
</reference>
<proteinExistence type="predicted"/>
<keyword evidence="1" id="KW-1133">Transmembrane helix</keyword>
<keyword evidence="1" id="KW-0472">Membrane</keyword>
<dbReference type="RefSeq" id="WP_104059196.1">
    <property type="nucleotide sequence ID" value="NZ_PREZ01000006.1"/>
</dbReference>
<dbReference type="OrthoDB" id="2897504at2"/>
<gene>
    <name evidence="2" type="ORF">C4B60_16915</name>
</gene>
<sequence length="67" mass="7325">MKNNKLAFFVSLFALIGFPIIFLILSLATGQWGYLGWSLISSLTAGLTGLFASLYHIKKDGESTDLI</sequence>
<comment type="caution">
    <text evidence="2">The sequence shown here is derived from an EMBL/GenBank/DDBJ whole genome shotgun (WGS) entry which is preliminary data.</text>
</comment>
<keyword evidence="3" id="KW-1185">Reference proteome</keyword>
<evidence type="ECO:0000313" key="3">
    <source>
        <dbReference type="Proteomes" id="UP000239047"/>
    </source>
</evidence>
<dbReference type="AlphaFoldDB" id="A0A2S5G8Z9"/>
<name>A0A2S5G8Z9_9BACL</name>
<evidence type="ECO:0000313" key="2">
    <source>
        <dbReference type="EMBL" id="PPA69458.1"/>
    </source>
</evidence>
<protein>
    <submittedName>
        <fullName evidence="2">Uncharacterized protein</fullName>
    </submittedName>
</protein>
<feature type="transmembrane region" description="Helical" evidence="1">
    <location>
        <begin position="34"/>
        <end position="57"/>
    </location>
</feature>